<dbReference type="EMBL" id="JACHLJ010000002">
    <property type="protein sequence ID" value="MBB5772089.1"/>
    <property type="molecule type" value="Genomic_DNA"/>
</dbReference>
<organism evidence="1 2">
    <name type="scientific">Brevundimonas vesicularis</name>
    <name type="common">Pseudomonas vesicularis</name>
    <dbReference type="NCBI Taxonomy" id="41276"/>
    <lineage>
        <taxon>Bacteria</taxon>
        <taxon>Pseudomonadati</taxon>
        <taxon>Pseudomonadota</taxon>
        <taxon>Alphaproteobacteria</taxon>
        <taxon>Caulobacterales</taxon>
        <taxon>Caulobacteraceae</taxon>
        <taxon>Brevundimonas</taxon>
    </lineage>
</organism>
<accession>A0A7W9FV75</accession>
<dbReference type="Proteomes" id="UP000556201">
    <property type="component" value="Unassembled WGS sequence"/>
</dbReference>
<dbReference type="AlphaFoldDB" id="A0A7W9FV75"/>
<evidence type="ECO:0000313" key="2">
    <source>
        <dbReference type="Proteomes" id="UP000556201"/>
    </source>
</evidence>
<reference evidence="1 2" key="1">
    <citation type="submission" date="2020-08" db="EMBL/GenBank/DDBJ databases">
        <title>Functional genomics of gut bacteria from endangered species of beetles.</title>
        <authorList>
            <person name="Carlos-Shanley C."/>
        </authorList>
    </citation>
    <scope>NUCLEOTIDE SEQUENCE [LARGE SCALE GENOMIC DNA]</scope>
    <source>
        <strain evidence="1 2">S00192</strain>
    </source>
</reference>
<gene>
    <name evidence="1" type="ORF">HNP47_002093</name>
</gene>
<sequence>MAERTTKSPFIEVDFDRCIIEVERAPGTLPGGDIFVGDRLRCWTHAHVIAYGEPTYFQAIETCRLVRFGSRHLRPRRATRQTNALSADDAVKLYLAMLRANLLGMPLTYFATVSWTTLGLRDDAEIQAATQALMTRIREWSRRKRDGGTGARAPLPIAWIWCHERGPRLGLHTHFLMHVPPLQTARLGKVICRFLESYSGRSLAKGSGETLRTFMAIEPSRRSGSTSEATALRFQRRLMRYMMKGVDPQGVVPASAGRQHGQHFHRALKISPRDQGSVIGKRCGYSVHNLGRSAFAKHRIGHRLGGSAAENLLDQRGFTFDAEALQLHHLAGLAG</sequence>
<evidence type="ECO:0000313" key="1">
    <source>
        <dbReference type="EMBL" id="MBB5772089.1"/>
    </source>
</evidence>
<proteinExistence type="predicted"/>
<name>A0A7W9FV75_BREVE</name>
<protein>
    <submittedName>
        <fullName evidence="1">Uncharacterized protein</fullName>
    </submittedName>
</protein>
<comment type="caution">
    <text evidence="1">The sequence shown here is derived from an EMBL/GenBank/DDBJ whole genome shotgun (WGS) entry which is preliminary data.</text>
</comment>
<dbReference type="RefSeq" id="WP_184279493.1">
    <property type="nucleotide sequence ID" value="NZ_JACHLJ010000002.1"/>
</dbReference>